<name>A0A7J0FLX0_9ERIC</name>
<evidence type="ECO:0000313" key="1">
    <source>
        <dbReference type="EMBL" id="GFY99721.1"/>
    </source>
</evidence>
<dbReference type="Proteomes" id="UP000585474">
    <property type="component" value="Unassembled WGS sequence"/>
</dbReference>
<keyword evidence="2" id="KW-1185">Reference proteome</keyword>
<accession>A0A7J0FLX0</accession>
<proteinExistence type="predicted"/>
<dbReference type="AlphaFoldDB" id="A0A7J0FLX0"/>
<protein>
    <submittedName>
        <fullName evidence="1">Uncharacterized protein</fullName>
    </submittedName>
</protein>
<comment type="caution">
    <text evidence="1">The sequence shown here is derived from an EMBL/GenBank/DDBJ whole genome shotgun (WGS) entry which is preliminary data.</text>
</comment>
<organism evidence="1 2">
    <name type="scientific">Actinidia rufa</name>
    <dbReference type="NCBI Taxonomy" id="165716"/>
    <lineage>
        <taxon>Eukaryota</taxon>
        <taxon>Viridiplantae</taxon>
        <taxon>Streptophyta</taxon>
        <taxon>Embryophyta</taxon>
        <taxon>Tracheophyta</taxon>
        <taxon>Spermatophyta</taxon>
        <taxon>Magnoliopsida</taxon>
        <taxon>eudicotyledons</taxon>
        <taxon>Gunneridae</taxon>
        <taxon>Pentapetalae</taxon>
        <taxon>asterids</taxon>
        <taxon>Ericales</taxon>
        <taxon>Actinidiaceae</taxon>
        <taxon>Actinidia</taxon>
    </lineage>
</organism>
<dbReference type="EMBL" id="BJWL01000013">
    <property type="protein sequence ID" value="GFY99721.1"/>
    <property type="molecule type" value="Genomic_DNA"/>
</dbReference>
<sequence>MGVVRKNFNVQATFCHLTSLGIVVGRCPSSKLYRVSSLSSGAEDHIAYFIAIARRKPPALASSMFNVSSLNSGAEDYQAYFIAIARRRPPTPSKASVQCVFTEL</sequence>
<reference evidence="1 2" key="1">
    <citation type="submission" date="2019-07" db="EMBL/GenBank/DDBJ databases">
        <title>De Novo Assembly of kiwifruit Actinidia rufa.</title>
        <authorList>
            <person name="Sugita-Konishi S."/>
            <person name="Sato K."/>
            <person name="Mori E."/>
            <person name="Abe Y."/>
            <person name="Kisaki G."/>
            <person name="Hamano K."/>
            <person name="Suezawa K."/>
            <person name="Otani M."/>
            <person name="Fukuda T."/>
            <person name="Manabe T."/>
            <person name="Gomi K."/>
            <person name="Tabuchi M."/>
            <person name="Akimitsu K."/>
            <person name="Kataoka I."/>
        </authorList>
    </citation>
    <scope>NUCLEOTIDE SEQUENCE [LARGE SCALE GENOMIC DNA]</scope>
    <source>
        <strain evidence="2">cv. Fuchu</strain>
    </source>
</reference>
<gene>
    <name evidence="1" type="ORF">Acr_13g0011210</name>
</gene>
<evidence type="ECO:0000313" key="2">
    <source>
        <dbReference type="Proteomes" id="UP000585474"/>
    </source>
</evidence>